<reference evidence="1 2" key="1">
    <citation type="submission" date="2020-08" db="EMBL/GenBank/DDBJ databases">
        <title>Genomic Encyclopedia of Type Strains, Phase III (KMG-III): the genomes of soil and plant-associated and newly described type strains.</title>
        <authorList>
            <person name="Whitman W."/>
        </authorList>
    </citation>
    <scope>NUCLEOTIDE SEQUENCE [LARGE SCALE GENOMIC DNA]</scope>
    <source>
        <strain evidence="1 2">SFB5A</strain>
    </source>
</reference>
<keyword evidence="2" id="KW-1185">Reference proteome</keyword>
<comment type="caution">
    <text evidence="1">The sequence shown here is derived from an EMBL/GenBank/DDBJ whole genome shotgun (WGS) entry which is preliminary data.</text>
</comment>
<proteinExistence type="predicted"/>
<dbReference type="Proteomes" id="UP000582643">
    <property type="component" value="Unassembled WGS sequence"/>
</dbReference>
<evidence type="ECO:0000313" key="2">
    <source>
        <dbReference type="Proteomes" id="UP000582643"/>
    </source>
</evidence>
<evidence type="ECO:0000313" key="1">
    <source>
        <dbReference type="EMBL" id="MBB4986558.1"/>
    </source>
</evidence>
<protein>
    <submittedName>
        <fullName evidence="1">Uncharacterized protein</fullName>
    </submittedName>
</protein>
<organism evidence="1 2">
    <name type="scientific">Streptomyces nymphaeiformis</name>
    <dbReference type="NCBI Taxonomy" id="2663842"/>
    <lineage>
        <taxon>Bacteria</taxon>
        <taxon>Bacillati</taxon>
        <taxon>Actinomycetota</taxon>
        <taxon>Actinomycetes</taxon>
        <taxon>Kitasatosporales</taxon>
        <taxon>Streptomycetaceae</taxon>
        <taxon>Streptomyces</taxon>
    </lineage>
</organism>
<dbReference type="AlphaFoldDB" id="A0A7W7U7L4"/>
<name>A0A7W7U7L4_9ACTN</name>
<dbReference type="EMBL" id="JACHJY010000013">
    <property type="protein sequence ID" value="MBB4986558.1"/>
    <property type="molecule type" value="Genomic_DNA"/>
</dbReference>
<dbReference type="RefSeq" id="WP_184932852.1">
    <property type="nucleotide sequence ID" value="NZ_JACHJY010000013.1"/>
</dbReference>
<gene>
    <name evidence="1" type="ORF">GGE06_007526</name>
</gene>
<accession>A0A7W7U7L4</accession>
<sequence>MSSESDTRNLTEGLIGEYLTVISVTQRHGEFCVFYNASDRAGGVRGNVPLEGDPETGQHRFLSFDEFFELKF</sequence>